<dbReference type="GO" id="GO:0005829">
    <property type="term" value="C:cytosol"/>
    <property type="evidence" value="ECO:0007669"/>
    <property type="project" value="TreeGrafter"/>
</dbReference>
<dbReference type="InterPro" id="IPR006168">
    <property type="entry name" value="G3P_DH_NAD-dep"/>
</dbReference>
<feature type="domain" description="Glycerol-3-phosphate dehydrogenase NAD-dependent C-terminal" evidence="19">
    <location>
        <begin position="177"/>
        <end position="317"/>
    </location>
</feature>
<dbReference type="OrthoDB" id="9812273at2"/>
<feature type="binding site" evidence="13">
    <location>
        <position position="137"/>
    </location>
    <ligand>
        <name>NADPH</name>
        <dbReference type="ChEBI" id="CHEBI:57783"/>
    </ligand>
</feature>
<feature type="binding site" evidence="13">
    <location>
        <position position="276"/>
    </location>
    <ligand>
        <name>NADPH</name>
        <dbReference type="ChEBI" id="CHEBI:57783"/>
    </ligand>
</feature>
<dbReference type="PIRSF" id="PIRSF000114">
    <property type="entry name" value="Glycerol-3-P_dh"/>
    <property type="match status" value="1"/>
</dbReference>
<keyword evidence="13" id="KW-0547">Nucleotide-binding</keyword>
<comment type="catalytic activity">
    <reaction evidence="9">
        <text>sn-glycerol 3-phosphate + NADP(+) = dihydroxyacetone phosphate + NADPH + H(+)</text>
        <dbReference type="Rhea" id="RHEA:11096"/>
        <dbReference type="ChEBI" id="CHEBI:15378"/>
        <dbReference type="ChEBI" id="CHEBI:57597"/>
        <dbReference type="ChEBI" id="CHEBI:57642"/>
        <dbReference type="ChEBI" id="CHEBI:57783"/>
        <dbReference type="ChEBI" id="CHEBI:58349"/>
        <dbReference type="EC" id="1.1.1.94"/>
    </reaction>
    <physiologicalReaction direction="right-to-left" evidence="9">
        <dbReference type="Rhea" id="RHEA:11098"/>
    </physiologicalReaction>
</comment>
<feature type="binding site" evidence="13">
    <location>
        <position position="252"/>
    </location>
    <ligand>
        <name>NADPH</name>
        <dbReference type="ChEBI" id="CHEBI:57783"/>
    </ligand>
</feature>
<feature type="binding site" evidence="13">
    <location>
        <position position="252"/>
    </location>
    <ligand>
        <name>sn-glycerol 3-phosphate</name>
        <dbReference type="ChEBI" id="CHEBI:57597"/>
    </ligand>
</feature>
<feature type="binding site" evidence="15">
    <location>
        <position position="104"/>
    </location>
    <ligand>
        <name>substrate</name>
    </ligand>
</feature>
<feature type="binding site" evidence="16">
    <location>
        <position position="252"/>
    </location>
    <ligand>
        <name>NAD(+)</name>
        <dbReference type="ChEBI" id="CHEBI:57540"/>
    </ligand>
</feature>
<evidence type="ECO:0000256" key="3">
    <source>
        <dbReference type="ARBA" id="ARBA00022857"/>
    </source>
</evidence>
<keyword evidence="21" id="KW-1185">Reference proteome</keyword>
<comment type="subcellular location">
    <subcellularLocation>
        <location evidence="13">Cytoplasm</location>
    </subcellularLocation>
</comment>
<keyword evidence="13" id="KW-0963">Cytoplasm</keyword>
<dbReference type="RefSeq" id="WP_054285408.1">
    <property type="nucleotide sequence ID" value="NZ_CYHA01000005.1"/>
</dbReference>
<feature type="binding site" evidence="13">
    <location>
        <position position="104"/>
    </location>
    <ligand>
        <name>sn-glycerol 3-phosphate</name>
        <dbReference type="ChEBI" id="CHEBI:57597"/>
    </ligand>
</feature>
<feature type="binding site" evidence="13">
    <location>
        <position position="133"/>
    </location>
    <ligand>
        <name>sn-glycerol 3-phosphate</name>
        <dbReference type="ChEBI" id="CHEBI:57597"/>
    </ligand>
</feature>
<name>A0A0K6H2W4_9NEIS</name>
<feature type="binding site" evidence="16">
    <location>
        <begin position="7"/>
        <end position="12"/>
    </location>
    <ligand>
        <name>NAD(+)</name>
        <dbReference type="ChEBI" id="CHEBI:57540"/>
    </ligand>
</feature>
<feature type="binding site" evidence="13">
    <location>
        <position position="251"/>
    </location>
    <ligand>
        <name>sn-glycerol 3-phosphate</name>
        <dbReference type="ChEBI" id="CHEBI:57597"/>
    </ligand>
</feature>
<keyword evidence="5 13" id="KW-0520">NAD</keyword>
<keyword evidence="2 13" id="KW-0444">Lipid biosynthesis</keyword>
<evidence type="ECO:0000256" key="12">
    <source>
        <dbReference type="ARBA" id="ARBA00080511"/>
    </source>
</evidence>
<dbReference type="FunFam" id="1.10.1040.10:FF:000001">
    <property type="entry name" value="Glycerol-3-phosphate dehydrogenase [NAD(P)+]"/>
    <property type="match status" value="1"/>
</dbReference>
<evidence type="ECO:0000256" key="15">
    <source>
        <dbReference type="PIRSR" id="PIRSR000114-2"/>
    </source>
</evidence>
<dbReference type="UniPathway" id="UPA00940"/>
<keyword evidence="8 13" id="KW-1208">Phospholipid metabolism</keyword>
<evidence type="ECO:0000256" key="4">
    <source>
        <dbReference type="ARBA" id="ARBA00023002"/>
    </source>
</evidence>
<evidence type="ECO:0000256" key="11">
    <source>
        <dbReference type="ARBA" id="ARBA00069372"/>
    </source>
</evidence>
<dbReference type="AlphaFoldDB" id="A0A0K6H2W4"/>
<feature type="binding site" evidence="13">
    <location>
        <position position="241"/>
    </location>
    <ligand>
        <name>sn-glycerol 3-phosphate</name>
        <dbReference type="ChEBI" id="CHEBI:57597"/>
    </ligand>
</feature>
<protein>
    <recommendedName>
        <fullName evidence="11 13">Glycerol-3-phosphate dehydrogenase [NAD(P)+]</fullName>
        <ecNumber evidence="10 13">1.1.1.94</ecNumber>
    </recommendedName>
    <alternativeName>
        <fullName evidence="13">NAD(P)(+)-dependent glycerol-3-phosphate dehydrogenase</fullName>
    </alternativeName>
    <alternativeName>
        <fullName evidence="12 13">NAD(P)H-dependent dihydroxyacetone-phosphate reductase</fullName>
    </alternativeName>
</protein>
<comment type="catalytic activity">
    <reaction evidence="13">
        <text>sn-glycerol 3-phosphate + NAD(+) = dihydroxyacetone phosphate + NADH + H(+)</text>
        <dbReference type="Rhea" id="RHEA:11092"/>
        <dbReference type="ChEBI" id="CHEBI:15378"/>
        <dbReference type="ChEBI" id="CHEBI:57540"/>
        <dbReference type="ChEBI" id="CHEBI:57597"/>
        <dbReference type="ChEBI" id="CHEBI:57642"/>
        <dbReference type="ChEBI" id="CHEBI:57945"/>
        <dbReference type="EC" id="1.1.1.94"/>
    </reaction>
</comment>
<evidence type="ECO:0000256" key="7">
    <source>
        <dbReference type="ARBA" id="ARBA00023209"/>
    </source>
</evidence>
<evidence type="ECO:0000256" key="14">
    <source>
        <dbReference type="PIRSR" id="PIRSR000114-1"/>
    </source>
</evidence>
<dbReference type="EC" id="1.1.1.94" evidence="10 13"/>
<accession>A0A0K6H2W4</accession>
<evidence type="ECO:0000259" key="19">
    <source>
        <dbReference type="Pfam" id="PF07479"/>
    </source>
</evidence>
<feature type="binding site" evidence="13">
    <location>
        <position position="30"/>
    </location>
    <ligand>
        <name>NADPH</name>
        <dbReference type="ChEBI" id="CHEBI:57783"/>
    </ligand>
</feature>
<dbReference type="GO" id="GO:0046168">
    <property type="term" value="P:glycerol-3-phosphate catabolic process"/>
    <property type="evidence" value="ECO:0007669"/>
    <property type="project" value="InterPro"/>
</dbReference>
<feature type="binding site" evidence="13">
    <location>
        <position position="135"/>
    </location>
    <ligand>
        <name>sn-glycerol 3-phosphate</name>
        <dbReference type="ChEBI" id="CHEBI:57597"/>
    </ligand>
</feature>
<dbReference type="PANTHER" id="PTHR11728">
    <property type="entry name" value="GLYCEROL-3-PHOSPHATE DEHYDROGENASE"/>
    <property type="match status" value="1"/>
</dbReference>
<feature type="binding site" evidence="13">
    <location>
        <position position="188"/>
    </location>
    <ligand>
        <name>sn-glycerol 3-phosphate</name>
        <dbReference type="ChEBI" id="CHEBI:57597"/>
    </ligand>
</feature>
<feature type="active site" description="Proton acceptor" evidence="13 14">
    <location>
        <position position="188"/>
    </location>
</feature>
<sequence>MKLAVLGAGAWGTALAVAYARHHAVTLWSRHADHVAEMAAERCNRRYLPDAPFPAGLELTAEFSRAVEGAELVLVVTPIAGLRPTLRALTALGRPLPPFLWACKGFEAGSSLLPHQVVAEECPGHEACGVLSGPSFAKEVAAGLPAAVTIASDDAAFARRIVRDLHNPLLRLYANDDLVGVEVGGAVKNVMAIATGVADGLGFGMNARAALITRGLAEITRLAMALGASQQTMMGLAGMGDLILTCTGALSRNRQVGLKLAEGKPLAVILEELGHVAEGVATAREVLTMAERLQVEMPITAAVCGLLYYGADPAQVVDELLSRTPKAETGEVLT</sequence>
<keyword evidence="4 13" id="KW-0560">Oxidoreductase</keyword>
<dbReference type="PRINTS" id="PR00077">
    <property type="entry name" value="GPDHDRGNASE"/>
</dbReference>
<feature type="binding site" evidence="13">
    <location>
        <position position="104"/>
    </location>
    <ligand>
        <name>NADPH</name>
        <dbReference type="ChEBI" id="CHEBI:57783"/>
    </ligand>
</feature>
<evidence type="ECO:0000256" key="16">
    <source>
        <dbReference type="PIRSR" id="PIRSR000114-3"/>
    </source>
</evidence>
<dbReference type="FunFam" id="3.40.50.720:FF:000019">
    <property type="entry name" value="Glycerol-3-phosphate dehydrogenase [NAD(P)+]"/>
    <property type="match status" value="1"/>
</dbReference>
<feature type="binding site" evidence="15">
    <location>
        <begin position="252"/>
        <end position="253"/>
    </location>
    <ligand>
        <name>substrate</name>
    </ligand>
</feature>
<dbReference type="InterPro" id="IPR006109">
    <property type="entry name" value="G3P_DH_NAD-dep_C"/>
</dbReference>
<dbReference type="InterPro" id="IPR013328">
    <property type="entry name" value="6PGD_dom2"/>
</dbReference>
<feature type="binding site" evidence="16">
    <location>
        <position position="137"/>
    </location>
    <ligand>
        <name>NAD(+)</name>
        <dbReference type="ChEBI" id="CHEBI:57540"/>
    </ligand>
</feature>
<comment type="similarity">
    <text evidence="1 13 17">Belongs to the NAD-dependent glycerol-3-phosphate dehydrogenase family.</text>
</comment>
<evidence type="ECO:0000313" key="21">
    <source>
        <dbReference type="Proteomes" id="UP000243535"/>
    </source>
</evidence>
<evidence type="ECO:0000256" key="2">
    <source>
        <dbReference type="ARBA" id="ARBA00022516"/>
    </source>
</evidence>
<dbReference type="InterPro" id="IPR011128">
    <property type="entry name" value="G3P_DH_NAD-dep_N"/>
</dbReference>
<feature type="domain" description="Glycerol-3-phosphate dehydrogenase NAD-dependent N-terminal" evidence="18">
    <location>
        <begin position="2"/>
        <end position="157"/>
    </location>
</feature>
<gene>
    <name evidence="13" type="primary">gpsA</name>
    <name evidence="20" type="ORF">Ga0061063_2318</name>
</gene>
<evidence type="ECO:0000256" key="17">
    <source>
        <dbReference type="RuleBase" id="RU000437"/>
    </source>
</evidence>
<evidence type="ECO:0000256" key="1">
    <source>
        <dbReference type="ARBA" id="ARBA00011009"/>
    </source>
</evidence>
<evidence type="ECO:0000256" key="5">
    <source>
        <dbReference type="ARBA" id="ARBA00023027"/>
    </source>
</evidence>
<dbReference type="Pfam" id="PF07479">
    <property type="entry name" value="NAD_Gly3P_dh_C"/>
    <property type="match status" value="1"/>
</dbReference>
<keyword evidence="7 13" id="KW-0594">Phospholipid biosynthesis</keyword>
<dbReference type="GO" id="GO:0005975">
    <property type="term" value="P:carbohydrate metabolic process"/>
    <property type="evidence" value="ECO:0007669"/>
    <property type="project" value="InterPro"/>
</dbReference>
<keyword evidence="6 13" id="KW-0443">Lipid metabolism</keyword>
<dbReference type="Gene3D" id="3.40.50.720">
    <property type="entry name" value="NAD(P)-binding Rossmann-like Domain"/>
    <property type="match status" value="1"/>
</dbReference>
<evidence type="ECO:0000259" key="18">
    <source>
        <dbReference type="Pfam" id="PF01210"/>
    </source>
</evidence>
<dbReference type="EMBL" id="CYHA01000005">
    <property type="protein sequence ID" value="CUA85235.1"/>
    <property type="molecule type" value="Genomic_DNA"/>
</dbReference>
<feature type="binding site" evidence="13">
    <location>
        <position position="278"/>
    </location>
    <ligand>
        <name>NADPH</name>
        <dbReference type="ChEBI" id="CHEBI:57783"/>
    </ligand>
</feature>
<dbReference type="NCBIfam" id="NF000942">
    <property type="entry name" value="PRK00094.1-4"/>
    <property type="match status" value="1"/>
</dbReference>
<keyword evidence="3 13" id="KW-0521">NADP</keyword>
<feature type="binding site" evidence="13">
    <location>
        <position position="11"/>
    </location>
    <ligand>
        <name>NADPH</name>
        <dbReference type="ChEBI" id="CHEBI:57783"/>
    </ligand>
</feature>
<dbReference type="NCBIfam" id="NF000940">
    <property type="entry name" value="PRK00094.1-2"/>
    <property type="match status" value="1"/>
</dbReference>
<comment type="pathway">
    <text evidence="13">Membrane lipid metabolism; glycerophospholipid metabolism.</text>
</comment>
<evidence type="ECO:0000256" key="10">
    <source>
        <dbReference type="ARBA" id="ARBA00066687"/>
    </source>
</evidence>
<dbReference type="GO" id="GO:0051287">
    <property type="term" value="F:NAD binding"/>
    <property type="evidence" value="ECO:0007669"/>
    <property type="project" value="InterPro"/>
</dbReference>
<dbReference type="STRING" id="375574.GCA_001418035_02103"/>
<dbReference type="Proteomes" id="UP000243535">
    <property type="component" value="Unassembled WGS sequence"/>
</dbReference>
<dbReference type="GO" id="GO:0141153">
    <property type="term" value="F:glycerol-3-phosphate dehydrogenase (NADP+) activity"/>
    <property type="evidence" value="ECO:0007669"/>
    <property type="project" value="RHEA"/>
</dbReference>
<dbReference type="SUPFAM" id="SSF51735">
    <property type="entry name" value="NAD(P)-binding Rossmann-fold domains"/>
    <property type="match status" value="1"/>
</dbReference>
<organism evidence="20 21">
    <name type="scientific">Gulbenkiania indica</name>
    <dbReference type="NCBI Taxonomy" id="375574"/>
    <lineage>
        <taxon>Bacteria</taxon>
        <taxon>Pseudomonadati</taxon>
        <taxon>Pseudomonadota</taxon>
        <taxon>Betaproteobacteria</taxon>
        <taxon>Neisseriales</taxon>
        <taxon>Chromobacteriaceae</taxon>
        <taxon>Gulbenkiania</taxon>
    </lineage>
</organism>
<evidence type="ECO:0000313" key="20">
    <source>
        <dbReference type="EMBL" id="CUA85235.1"/>
    </source>
</evidence>
<dbReference type="InterPro" id="IPR036291">
    <property type="entry name" value="NAD(P)-bd_dom_sf"/>
</dbReference>
<dbReference type="GO" id="GO:0046167">
    <property type="term" value="P:glycerol-3-phosphate biosynthetic process"/>
    <property type="evidence" value="ECO:0007669"/>
    <property type="project" value="UniProtKB-UniRule"/>
</dbReference>
<feature type="binding site" evidence="13">
    <location>
        <position position="31"/>
    </location>
    <ligand>
        <name>NADPH</name>
        <dbReference type="ChEBI" id="CHEBI:57783"/>
    </ligand>
</feature>
<evidence type="ECO:0000256" key="8">
    <source>
        <dbReference type="ARBA" id="ARBA00023264"/>
    </source>
</evidence>
<feature type="binding site" evidence="13">
    <location>
        <position position="47"/>
    </location>
    <ligand>
        <name>NADPH</name>
        <dbReference type="ChEBI" id="CHEBI:57783"/>
    </ligand>
</feature>
<dbReference type="GO" id="GO:0008654">
    <property type="term" value="P:phospholipid biosynthetic process"/>
    <property type="evidence" value="ECO:0007669"/>
    <property type="project" value="UniProtKB-KW"/>
</dbReference>
<dbReference type="PROSITE" id="PS00957">
    <property type="entry name" value="NAD_G3PDH"/>
    <property type="match status" value="1"/>
</dbReference>
<dbReference type="GO" id="GO:0006650">
    <property type="term" value="P:glycerophospholipid metabolic process"/>
    <property type="evidence" value="ECO:0007669"/>
    <property type="project" value="UniProtKB-UniRule"/>
</dbReference>
<reference evidence="21" key="1">
    <citation type="submission" date="2015-08" db="EMBL/GenBank/DDBJ databases">
        <authorList>
            <person name="Varghese N."/>
        </authorList>
    </citation>
    <scope>NUCLEOTIDE SEQUENCE [LARGE SCALE GENOMIC DNA]</scope>
    <source>
        <strain evidence="21">DSM 17901</strain>
    </source>
</reference>
<feature type="binding site" evidence="13">
    <location>
        <position position="253"/>
    </location>
    <ligand>
        <name>sn-glycerol 3-phosphate</name>
        <dbReference type="ChEBI" id="CHEBI:57597"/>
    </ligand>
</feature>
<comment type="caution">
    <text evidence="13">Lacks conserved residue(s) required for the propagation of feature annotation.</text>
</comment>
<dbReference type="Gene3D" id="1.10.1040.10">
    <property type="entry name" value="N-(1-d-carboxylethyl)-l-norvaline Dehydrogenase, domain 2"/>
    <property type="match status" value="1"/>
</dbReference>
<evidence type="ECO:0000256" key="13">
    <source>
        <dbReference type="HAMAP-Rule" id="MF_00394"/>
    </source>
</evidence>
<evidence type="ECO:0000256" key="6">
    <source>
        <dbReference type="ARBA" id="ARBA00023098"/>
    </source>
</evidence>
<comment type="function">
    <text evidence="13">Catalyzes the reduction of the glycolytic intermediate dihydroxyacetone phosphate (DHAP) to sn-glycerol 3-phosphate (G3P), the key precursor for phospholipid synthesis.</text>
</comment>
<dbReference type="SUPFAM" id="SSF48179">
    <property type="entry name" value="6-phosphogluconate dehydrogenase C-terminal domain-like"/>
    <property type="match status" value="1"/>
</dbReference>
<proteinExistence type="inferred from homology"/>
<dbReference type="PANTHER" id="PTHR11728:SF1">
    <property type="entry name" value="GLYCEROL-3-PHOSPHATE DEHYDROGENASE [NAD(+)] 2, CHLOROPLASTIC"/>
    <property type="match status" value="1"/>
</dbReference>
<dbReference type="Pfam" id="PF01210">
    <property type="entry name" value="NAD_Gly3P_dh_N"/>
    <property type="match status" value="1"/>
</dbReference>
<dbReference type="GO" id="GO:0141152">
    <property type="term" value="F:glycerol-3-phosphate dehydrogenase (NAD+) activity"/>
    <property type="evidence" value="ECO:0007669"/>
    <property type="project" value="RHEA"/>
</dbReference>
<dbReference type="HAMAP" id="MF_00394">
    <property type="entry name" value="NAD_Glyc3P_dehydrog"/>
    <property type="match status" value="1"/>
</dbReference>
<evidence type="ECO:0000256" key="9">
    <source>
        <dbReference type="ARBA" id="ARBA00052716"/>
    </source>
</evidence>
<dbReference type="InterPro" id="IPR008927">
    <property type="entry name" value="6-PGluconate_DH-like_C_sf"/>
</dbReference>